<dbReference type="AlphaFoldDB" id="N1QMC8"/>
<dbReference type="EMBL" id="KB456260">
    <property type="protein sequence ID" value="EMF16544.1"/>
    <property type="molecule type" value="Genomic_DNA"/>
</dbReference>
<gene>
    <name evidence="1" type="ORF">SEPMUDRAFT_103912</name>
</gene>
<dbReference type="Proteomes" id="UP000016931">
    <property type="component" value="Unassembled WGS sequence"/>
</dbReference>
<organism evidence="1 2">
    <name type="scientific">Sphaerulina musiva (strain SO2202)</name>
    <name type="common">Poplar stem canker fungus</name>
    <name type="synonym">Septoria musiva</name>
    <dbReference type="NCBI Taxonomy" id="692275"/>
    <lineage>
        <taxon>Eukaryota</taxon>
        <taxon>Fungi</taxon>
        <taxon>Dikarya</taxon>
        <taxon>Ascomycota</taxon>
        <taxon>Pezizomycotina</taxon>
        <taxon>Dothideomycetes</taxon>
        <taxon>Dothideomycetidae</taxon>
        <taxon>Mycosphaerellales</taxon>
        <taxon>Mycosphaerellaceae</taxon>
        <taxon>Sphaerulina</taxon>
    </lineage>
</organism>
<protein>
    <submittedName>
        <fullName evidence="1">Uncharacterized protein</fullName>
    </submittedName>
</protein>
<accession>N1QMC8</accession>
<sequence>MNVTYLDLHSDYSPRYLSSSLPSDPCPSSAASFLFAAQVTIARWASFIAFALLGTYCSLDPIRGSAILLCYMTKQASFVVVSWYTSLVQVCSEANMWVLVALLDVQLQKQASFVMVSWYTSLVQVCSEANVWVLVALLAVHSPREDVQRQLGRIVDRIVGRSEKFKAVVGVLAKPGTTPRGAVTQHPA</sequence>
<dbReference type="HOGENOM" id="CLU_1441882_0_0_1"/>
<evidence type="ECO:0000313" key="2">
    <source>
        <dbReference type="Proteomes" id="UP000016931"/>
    </source>
</evidence>
<dbReference type="GeneID" id="27897660"/>
<proteinExistence type="predicted"/>
<name>N1QMC8_SPHMS</name>
<dbReference type="RefSeq" id="XP_016764665.1">
    <property type="nucleotide sequence ID" value="XM_016900523.1"/>
</dbReference>
<reference evidence="1 2" key="1">
    <citation type="journal article" date="2012" name="PLoS Pathog.">
        <title>Diverse lifestyles and strategies of plant pathogenesis encoded in the genomes of eighteen Dothideomycetes fungi.</title>
        <authorList>
            <person name="Ohm R.A."/>
            <person name="Feau N."/>
            <person name="Henrissat B."/>
            <person name="Schoch C.L."/>
            <person name="Horwitz B.A."/>
            <person name="Barry K.W."/>
            <person name="Condon B.J."/>
            <person name="Copeland A.C."/>
            <person name="Dhillon B."/>
            <person name="Glaser F."/>
            <person name="Hesse C.N."/>
            <person name="Kosti I."/>
            <person name="LaButti K."/>
            <person name="Lindquist E.A."/>
            <person name="Lucas S."/>
            <person name="Salamov A.A."/>
            <person name="Bradshaw R.E."/>
            <person name="Ciuffetti L."/>
            <person name="Hamelin R.C."/>
            <person name="Kema G.H.J."/>
            <person name="Lawrence C."/>
            <person name="Scott J.A."/>
            <person name="Spatafora J.W."/>
            <person name="Turgeon B.G."/>
            <person name="de Wit P.J.G.M."/>
            <person name="Zhong S."/>
            <person name="Goodwin S.B."/>
            <person name="Grigoriev I.V."/>
        </authorList>
    </citation>
    <scope>NUCLEOTIDE SEQUENCE [LARGE SCALE GENOMIC DNA]</scope>
    <source>
        <strain evidence="1 2">SO2202</strain>
    </source>
</reference>
<keyword evidence="2" id="KW-1185">Reference proteome</keyword>
<evidence type="ECO:0000313" key="1">
    <source>
        <dbReference type="EMBL" id="EMF16544.1"/>
    </source>
</evidence>